<reference evidence="1" key="1">
    <citation type="submission" date="2020-04" db="EMBL/GenBank/DDBJ databases">
        <authorList>
            <person name="Broberg M."/>
        </authorList>
    </citation>
    <scope>NUCLEOTIDE SEQUENCE</scope>
</reference>
<organism evidence="1 2">
    <name type="scientific">Clonostachys rosea f. rosea IK726</name>
    <dbReference type="NCBI Taxonomy" id="1349383"/>
    <lineage>
        <taxon>Eukaryota</taxon>
        <taxon>Fungi</taxon>
        <taxon>Dikarya</taxon>
        <taxon>Ascomycota</taxon>
        <taxon>Pezizomycotina</taxon>
        <taxon>Sordariomycetes</taxon>
        <taxon>Hypocreomycetidae</taxon>
        <taxon>Hypocreales</taxon>
        <taxon>Bionectriaceae</taxon>
        <taxon>Clonostachys</taxon>
    </lineage>
</organism>
<proteinExistence type="predicted"/>
<dbReference type="EMBL" id="CADEHS020000495">
    <property type="protein sequence ID" value="CAG9952656.1"/>
    <property type="molecule type" value="Genomic_DNA"/>
</dbReference>
<reference evidence="1" key="2">
    <citation type="submission" date="2021-10" db="EMBL/GenBank/DDBJ databases">
        <authorList>
            <person name="Piombo E."/>
        </authorList>
    </citation>
    <scope>NUCLEOTIDE SEQUENCE</scope>
</reference>
<name>A0ACA9UHA8_BIOOC</name>
<evidence type="ECO:0000313" key="2">
    <source>
        <dbReference type="Proteomes" id="UP000836387"/>
    </source>
</evidence>
<dbReference type="Proteomes" id="UP000836387">
    <property type="component" value="Unassembled WGS sequence"/>
</dbReference>
<protein>
    <submittedName>
        <fullName evidence="1">Uncharacterized protein</fullName>
    </submittedName>
</protein>
<accession>A0ACA9UHA8</accession>
<evidence type="ECO:0000313" key="1">
    <source>
        <dbReference type="EMBL" id="CAG9952656.1"/>
    </source>
</evidence>
<gene>
    <name evidence="1" type="ORF">CRV2_00017142</name>
</gene>
<sequence length="140" mass="15365">MSEDPPAGKGKEPLFPGPKFAPRTADLGTVMEEVRGNHMILMHEMKEGLQKNTDALTDMRSTTVTLLEQMLVQLTLFNTNQTTPATSTTENKPAQQGRSAAELLEHLTWSKSNRTGQSQDKVEQPQGEKPAQMKNATSTA</sequence>
<keyword evidence="2" id="KW-1185">Reference proteome</keyword>
<comment type="caution">
    <text evidence="1">The sequence shown here is derived from an EMBL/GenBank/DDBJ whole genome shotgun (WGS) entry which is preliminary data.</text>
</comment>